<evidence type="ECO:0000313" key="2">
    <source>
        <dbReference type="Proteomes" id="UP000000598"/>
    </source>
</evidence>
<dbReference type="InterPro" id="IPR036249">
    <property type="entry name" value="Thioredoxin-like_sf"/>
</dbReference>
<reference evidence="1 2" key="1">
    <citation type="journal article" date="2004" name="Nature">
        <title>Genome evolution in yeasts.</title>
        <authorList>
            <consortium name="Genolevures"/>
            <person name="Dujon B."/>
            <person name="Sherman D."/>
            <person name="Fischer G."/>
            <person name="Durrens P."/>
            <person name="Casaregola S."/>
            <person name="Lafontaine I."/>
            <person name="de Montigny J."/>
            <person name="Marck C."/>
            <person name="Neuveglise C."/>
            <person name="Talla E."/>
            <person name="Goffard N."/>
            <person name="Frangeul L."/>
            <person name="Aigle M."/>
            <person name="Anthouard V."/>
            <person name="Babour A."/>
            <person name="Barbe V."/>
            <person name="Barnay S."/>
            <person name="Blanchin S."/>
            <person name="Beckerich J.M."/>
            <person name="Beyne E."/>
            <person name="Bleykasten C."/>
            <person name="Boisrame A."/>
            <person name="Boyer J."/>
            <person name="Cattolico L."/>
            <person name="Confanioleri F."/>
            <person name="de Daruvar A."/>
            <person name="Despons L."/>
            <person name="Fabre E."/>
            <person name="Fairhead C."/>
            <person name="Ferry-Dumazet H."/>
            <person name="Groppi A."/>
            <person name="Hantraye F."/>
            <person name="Hennequin C."/>
            <person name="Jauniaux N."/>
            <person name="Joyet P."/>
            <person name="Kachouri R."/>
            <person name="Kerrest A."/>
            <person name="Koszul R."/>
            <person name="Lemaire M."/>
            <person name="Lesur I."/>
            <person name="Ma L."/>
            <person name="Muller H."/>
            <person name="Nicaud J.M."/>
            <person name="Nikolski M."/>
            <person name="Oztas S."/>
            <person name="Ozier-Kalogeropoulos O."/>
            <person name="Pellenz S."/>
            <person name="Potier S."/>
            <person name="Richard G.F."/>
            <person name="Straub M.L."/>
            <person name="Suleau A."/>
            <person name="Swennene D."/>
            <person name="Tekaia F."/>
            <person name="Wesolowski-Louvel M."/>
            <person name="Westhof E."/>
            <person name="Wirth B."/>
            <person name="Zeniou-Meyer M."/>
            <person name="Zivanovic I."/>
            <person name="Bolotin-Fukuhara M."/>
            <person name="Thierry A."/>
            <person name="Bouchier C."/>
            <person name="Caudron B."/>
            <person name="Scarpelli C."/>
            <person name="Gaillardin C."/>
            <person name="Weissenbach J."/>
            <person name="Wincker P."/>
            <person name="Souciet J.L."/>
        </authorList>
    </citation>
    <scope>NUCLEOTIDE SEQUENCE [LARGE SCALE GENOMIC DNA]</scope>
    <source>
        <strain evidence="2">ATCC 8585 / CBS 2359 / DSM 70799 / NBRC 1267 / NRRL Y-1140 / WM37</strain>
    </source>
</reference>
<dbReference type="Gene3D" id="3.40.30.10">
    <property type="entry name" value="Glutaredoxin"/>
    <property type="match status" value="1"/>
</dbReference>
<evidence type="ECO:0000313" key="1">
    <source>
        <dbReference type="EMBL" id="CAH00424.1"/>
    </source>
</evidence>
<dbReference type="SUPFAM" id="SSF52833">
    <property type="entry name" value="Thioredoxin-like"/>
    <property type="match status" value="1"/>
</dbReference>
<dbReference type="eggNOG" id="KOG1752">
    <property type="taxonomic scope" value="Eukaryota"/>
</dbReference>
<dbReference type="STRING" id="284590.Q6CRW1"/>
<dbReference type="Proteomes" id="UP000000598">
    <property type="component" value="Chromosome D"/>
</dbReference>
<dbReference type="EMBL" id="CR382124">
    <property type="protein sequence ID" value="CAH00424.1"/>
    <property type="molecule type" value="Genomic_DNA"/>
</dbReference>
<dbReference type="InParanoid" id="Q6CRW1"/>
<protein>
    <submittedName>
        <fullName evidence="1">KLLA0D05973p</fullName>
    </submittedName>
</protein>
<keyword evidence="2" id="KW-1185">Reference proteome</keyword>
<dbReference type="FunCoup" id="Q6CRW1">
    <property type="interactions" value="63"/>
</dbReference>
<sequence length="281" mass="30436">MGLRSGKTSKKGNRLVVTSLVLFSVVLLILYSVGSDESFMNYKQFSLGTLQIGAEDDSDVSALPSIDGSISSISSGINYASTNIAADSIVEEKLVINEAEGTKRMELRKHKVLSPKMTAPLESEVAPVIVEHGGSSGTGGITVSNERFSPSLGFQQILNTSPVILFIKSSEKNSVDLKNVLTLEYTFSPEIIVVDLDKHQFGDSMQEYIQLNRLATYKSNYGESSKSPDVPYLFINGVSLINKSLKDDILNKHADGSLLSKLRHVADSKVSISKVDIPSNS</sequence>
<dbReference type="KEGG" id="kla:KLLA0_D05973g"/>
<dbReference type="AlphaFoldDB" id="Q6CRW1"/>
<dbReference type="PaxDb" id="284590-Q6CRW1"/>
<accession>Q6CRW1</accession>
<organism evidence="1 2">
    <name type="scientific">Kluyveromyces lactis (strain ATCC 8585 / CBS 2359 / DSM 70799 / NBRC 1267 / NRRL Y-1140 / WM37)</name>
    <name type="common">Yeast</name>
    <name type="synonym">Candida sphaerica</name>
    <dbReference type="NCBI Taxonomy" id="284590"/>
    <lineage>
        <taxon>Eukaryota</taxon>
        <taxon>Fungi</taxon>
        <taxon>Dikarya</taxon>
        <taxon>Ascomycota</taxon>
        <taxon>Saccharomycotina</taxon>
        <taxon>Saccharomycetes</taxon>
        <taxon>Saccharomycetales</taxon>
        <taxon>Saccharomycetaceae</taxon>
        <taxon>Kluyveromyces</taxon>
    </lineage>
</organism>
<gene>
    <name evidence="1" type="ORF">KLLA0_D05973g</name>
</gene>
<proteinExistence type="predicted"/>
<dbReference type="HOGENOM" id="CLU_066481_0_0_1"/>
<name>Q6CRW1_KLULA</name>